<name>A0ABX1E4X0_9PROT</name>
<dbReference type="RefSeq" id="WP_168031699.1">
    <property type="nucleotide sequence ID" value="NZ_JAAVNE010000021.1"/>
</dbReference>
<dbReference type="EMBL" id="JAAVNE010000021">
    <property type="protein sequence ID" value="NKC32043.1"/>
    <property type="molecule type" value="Genomic_DNA"/>
</dbReference>
<evidence type="ECO:0000313" key="2">
    <source>
        <dbReference type="Proteomes" id="UP000787635"/>
    </source>
</evidence>
<evidence type="ECO:0000313" key="1">
    <source>
        <dbReference type="EMBL" id="NKC32043.1"/>
    </source>
</evidence>
<comment type="caution">
    <text evidence="1">The sequence shown here is derived from an EMBL/GenBank/DDBJ whole genome shotgun (WGS) entry which is preliminary data.</text>
</comment>
<reference evidence="1 2" key="1">
    <citation type="submission" date="2020-03" db="EMBL/GenBank/DDBJ databases">
        <title>Roseomonas selenitidurans sp. nov. isolated from urban soil.</title>
        <authorList>
            <person name="Liu H."/>
        </authorList>
    </citation>
    <scope>NUCLEOTIDE SEQUENCE [LARGE SCALE GENOMIC DNA]</scope>
    <source>
        <strain evidence="1 2">BU-1</strain>
    </source>
</reference>
<proteinExistence type="predicted"/>
<gene>
    <name evidence="1" type="ORF">HEQ75_14350</name>
</gene>
<keyword evidence="2" id="KW-1185">Reference proteome</keyword>
<organism evidence="1 2">
    <name type="scientific">Falsiroseomonas selenitidurans</name>
    <dbReference type="NCBI Taxonomy" id="2716335"/>
    <lineage>
        <taxon>Bacteria</taxon>
        <taxon>Pseudomonadati</taxon>
        <taxon>Pseudomonadota</taxon>
        <taxon>Alphaproteobacteria</taxon>
        <taxon>Acetobacterales</taxon>
        <taxon>Roseomonadaceae</taxon>
        <taxon>Falsiroseomonas</taxon>
    </lineage>
</organism>
<accession>A0ABX1E4X0</accession>
<sequence length="204" mass="23796">MYFFWWEFLRCDLGYQEFCARGGKGRGSRKYAKLYADFGDVHATSFLTWWHARGMELFAEPAERVVRRLTPGEAGTYDPDIAVVAIPLSLSLRKINNRVKHLLREEVQRVKQHKRSQARYPVASRPVLSSLHKTLSVYRARAQHDDLYLYEIAEQVGVRNAALQHDRHALRRWQTNEVARHLRVAQRLIEHVVQGKFPVTKVCS</sequence>
<protein>
    <submittedName>
        <fullName evidence="1">Uncharacterized protein</fullName>
    </submittedName>
</protein>
<dbReference type="Proteomes" id="UP000787635">
    <property type="component" value="Unassembled WGS sequence"/>
</dbReference>